<keyword evidence="3 9" id="KW-0347">Helicase</keyword>
<evidence type="ECO:0000256" key="4">
    <source>
        <dbReference type="ARBA" id="ARBA00022840"/>
    </source>
</evidence>
<keyword evidence="4" id="KW-0067">ATP-binding</keyword>
<evidence type="ECO:0000313" key="10">
    <source>
        <dbReference type="Proteomes" id="UP001155587"/>
    </source>
</evidence>
<dbReference type="AlphaFoldDB" id="A0A9X3CPR7"/>
<dbReference type="CDD" id="cd00268">
    <property type="entry name" value="DEADc"/>
    <property type="match status" value="1"/>
</dbReference>
<dbReference type="SUPFAM" id="SSF52540">
    <property type="entry name" value="P-loop containing nucleoside triphosphate hydrolases"/>
    <property type="match status" value="1"/>
</dbReference>
<dbReference type="InterPro" id="IPR027417">
    <property type="entry name" value="P-loop_NTPase"/>
</dbReference>
<evidence type="ECO:0000256" key="2">
    <source>
        <dbReference type="ARBA" id="ARBA00022801"/>
    </source>
</evidence>
<comment type="caution">
    <text evidence="9">The sequence shown here is derived from an EMBL/GenBank/DDBJ whole genome shotgun (WGS) entry which is preliminary data.</text>
</comment>
<evidence type="ECO:0000256" key="5">
    <source>
        <dbReference type="ARBA" id="ARBA00038437"/>
    </source>
</evidence>
<feature type="compositionally biased region" description="Basic residues" evidence="6">
    <location>
        <begin position="394"/>
        <end position="418"/>
    </location>
</feature>
<reference evidence="9" key="1">
    <citation type="submission" date="2022-02" db="EMBL/GenBank/DDBJ databases">
        <title>Vibrio sp. nov, a new bacterium isolated from seawater.</title>
        <authorList>
            <person name="Yuan Y."/>
        </authorList>
    </citation>
    <scope>NUCLEOTIDE SEQUENCE</scope>
    <source>
        <strain evidence="9">ZSDZ65</strain>
    </source>
</reference>
<dbReference type="PROSITE" id="PS51192">
    <property type="entry name" value="HELICASE_ATP_BIND_1"/>
    <property type="match status" value="1"/>
</dbReference>
<feature type="domain" description="Helicase ATP-binding" evidence="7">
    <location>
        <begin position="31"/>
        <end position="213"/>
    </location>
</feature>
<dbReference type="InterPro" id="IPR014001">
    <property type="entry name" value="Helicase_ATP-bd"/>
</dbReference>
<dbReference type="Pfam" id="PF00270">
    <property type="entry name" value="DEAD"/>
    <property type="match status" value="1"/>
</dbReference>
<dbReference type="PANTHER" id="PTHR47959:SF2">
    <property type="entry name" value="ATP-DEPENDENT RNA HELICASE DEAD BOX FAMILY"/>
    <property type="match status" value="1"/>
</dbReference>
<feature type="domain" description="Helicase C-terminal" evidence="8">
    <location>
        <begin position="241"/>
        <end position="389"/>
    </location>
</feature>
<dbReference type="GO" id="GO:0016787">
    <property type="term" value="F:hydrolase activity"/>
    <property type="evidence" value="ECO:0007669"/>
    <property type="project" value="UniProtKB-KW"/>
</dbReference>
<keyword evidence="10" id="KW-1185">Reference proteome</keyword>
<keyword evidence="2" id="KW-0378">Hydrolase</keyword>
<dbReference type="Proteomes" id="UP001155587">
    <property type="component" value="Unassembled WGS sequence"/>
</dbReference>
<dbReference type="GO" id="GO:0003724">
    <property type="term" value="F:RNA helicase activity"/>
    <property type="evidence" value="ECO:0007669"/>
    <property type="project" value="TreeGrafter"/>
</dbReference>
<proteinExistence type="inferred from homology"/>
<evidence type="ECO:0000256" key="3">
    <source>
        <dbReference type="ARBA" id="ARBA00022806"/>
    </source>
</evidence>
<dbReference type="SMART" id="SM00490">
    <property type="entry name" value="HELICc"/>
    <property type="match status" value="1"/>
</dbReference>
<evidence type="ECO:0000259" key="7">
    <source>
        <dbReference type="PROSITE" id="PS51192"/>
    </source>
</evidence>
<dbReference type="PROSITE" id="PS51194">
    <property type="entry name" value="HELICASE_CTER"/>
    <property type="match status" value="1"/>
</dbReference>
<dbReference type="Pfam" id="PF00271">
    <property type="entry name" value="Helicase_C"/>
    <property type="match status" value="1"/>
</dbReference>
<dbReference type="EMBL" id="JAKRRY010000020">
    <property type="protein sequence ID" value="MCW8347249.1"/>
    <property type="molecule type" value="Genomic_DNA"/>
</dbReference>
<dbReference type="Gene3D" id="3.40.50.300">
    <property type="entry name" value="P-loop containing nucleotide triphosphate hydrolases"/>
    <property type="match status" value="2"/>
</dbReference>
<comment type="similarity">
    <text evidence="5">Belongs to the DEAD box helicase family.</text>
</comment>
<dbReference type="PANTHER" id="PTHR47959">
    <property type="entry name" value="ATP-DEPENDENT RNA HELICASE RHLE-RELATED"/>
    <property type="match status" value="1"/>
</dbReference>
<feature type="region of interest" description="Disordered" evidence="6">
    <location>
        <begin position="379"/>
        <end position="418"/>
    </location>
</feature>
<evidence type="ECO:0000259" key="8">
    <source>
        <dbReference type="PROSITE" id="PS51194"/>
    </source>
</evidence>
<dbReference type="GO" id="GO:0003676">
    <property type="term" value="F:nucleic acid binding"/>
    <property type="evidence" value="ECO:0007669"/>
    <property type="project" value="InterPro"/>
</dbReference>
<dbReference type="InterPro" id="IPR011545">
    <property type="entry name" value="DEAD/DEAH_box_helicase_dom"/>
</dbReference>
<organism evidence="9 10">
    <name type="scientific">Vibrio qingdaonensis</name>
    <dbReference type="NCBI Taxonomy" id="2829491"/>
    <lineage>
        <taxon>Bacteria</taxon>
        <taxon>Pseudomonadati</taxon>
        <taxon>Pseudomonadota</taxon>
        <taxon>Gammaproteobacteria</taxon>
        <taxon>Vibrionales</taxon>
        <taxon>Vibrionaceae</taxon>
        <taxon>Vibrio</taxon>
    </lineage>
</organism>
<accession>A0A9X3CPR7</accession>
<evidence type="ECO:0000256" key="1">
    <source>
        <dbReference type="ARBA" id="ARBA00022741"/>
    </source>
</evidence>
<dbReference type="InterPro" id="IPR001650">
    <property type="entry name" value="Helicase_C-like"/>
</dbReference>
<dbReference type="InterPro" id="IPR050079">
    <property type="entry name" value="DEAD_box_RNA_helicase"/>
</dbReference>
<name>A0A9X3CPR7_9VIBR</name>
<protein>
    <submittedName>
        <fullName evidence="9">DEAD/DEAH box helicase</fullName>
    </submittedName>
</protein>
<dbReference type="RefSeq" id="WP_265675779.1">
    <property type="nucleotide sequence ID" value="NZ_JAKRRY010000020.1"/>
</dbReference>
<dbReference type="SMART" id="SM00487">
    <property type="entry name" value="DEXDc"/>
    <property type="match status" value="1"/>
</dbReference>
<dbReference type="CDD" id="cd18787">
    <property type="entry name" value="SF2_C_DEAD"/>
    <property type="match status" value="1"/>
</dbReference>
<keyword evidence="1" id="KW-0547">Nucleotide-binding</keyword>
<dbReference type="InterPro" id="IPR044742">
    <property type="entry name" value="DEAD/DEAH_RhlB"/>
</dbReference>
<dbReference type="GO" id="GO:0005524">
    <property type="term" value="F:ATP binding"/>
    <property type="evidence" value="ECO:0007669"/>
    <property type="project" value="UniProtKB-KW"/>
</dbReference>
<dbReference type="GO" id="GO:0005829">
    <property type="term" value="C:cytosol"/>
    <property type="evidence" value="ECO:0007669"/>
    <property type="project" value="TreeGrafter"/>
</dbReference>
<sequence length="418" mass="45941">MPFKTFNFNSKLTTAIAKMYPSPTKIQSLTWPQALLGKDVLAIAQTGSGKTMAYGLALIEQLYRERAATGEESADSHQNVSGAVVLVPTRELAMQVNDALAPLAKSLSQSSIVLCGGVDIDAQKYQLEQHPTMIIATPGRLLDLINQQAIRLGDIKHVVLDEVDRLLDMGFWSDVQSILLALPSQRQTMMFSATLPDALEQKVALLLNEPARVQSHVTNSVVTDVQESLYLVNKGSKANVLIEQIKDNQWQQVLVFIGARDNADALCKKLSKAGFKTAALHGNKDQVEREQTLQAFKESKVQVLIATDLLARGVHVEQLPVVINYELPADASVYVHRVGRTARAGQSGLAISLVCHGETGYLDAIRTLTERSLPLQQLAEFPVTDKPASTESKRPKRDKQANRRTNKKGSAKQFKTKR</sequence>
<evidence type="ECO:0000313" key="9">
    <source>
        <dbReference type="EMBL" id="MCW8347249.1"/>
    </source>
</evidence>
<evidence type="ECO:0000256" key="6">
    <source>
        <dbReference type="SAM" id="MobiDB-lite"/>
    </source>
</evidence>
<gene>
    <name evidence="9" type="ORF">MD535_14680</name>
</gene>